<dbReference type="Proteomes" id="UP000268469">
    <property type="component" value="Unassembled WGS sequence"/>
</dbReference>
<dbReference type="Pfam" id="PF01809">
    <property type="entry name" value="YidD"/>
    <property type="match status" value="1"/>
</dbReference>
<dbReference type="GO" id="GO:0005886">
    <property type="term" value="C:plasma membrane"/>
    <property type="evidence" value="ECO:0007669"/>
    <property type="project" value="UniProtKB-SubCell"/>
</dbReference>
<dbReference type="AlphaFoldDB" id="A0A660SHC4"/>
<dbReference type="EMBL" id="QNBE01000053">
    <property type="protein sequence ID" value="RKX70063.1"/>
    <property type="molecule type" value="Genomic_DNA"/>
</dbReference>
<dbReference type="HAMAP" id="MF_00386">
    <property type="entry name" value="UPF0161_YidD"/>
    <property type="match status" value="1"/>
</dbReference>
<comment type="caution">
    <text evidence="2">The sequence shown here is derived from an EMBL/GenBank/DDBJ whole genome shotgun (WGS) entry which is preliminary data.</text>
</comment>
<dbReference type="PANTHER" id="PTHR33383">
    <property type="entry name" value="MEMBRANE PROTEIN INSERTION EFFICIENCY FACTOR-RELATED"/>
    <property type="match status" value="1"/>
</dbReference>
<gene>
    <name evidence="2" type="ORF">DRP53_06235</name>
</gene>
<keyword evidence="1" id="KW-1003">Cell membrane</keyword>
<reference evidence="2 3" key="1">
    <citation type="submission" date="2018-06" db="EMBL/GenBank/DDBJ databases">
        <title>Extensive metabolic versatility and redundancy in microbially diverse, dynamic hydrothermal sediments.</title>
        <authorList>
            <person name="Dombrowski N."/>
            <person name="Teske A."/>
            <person name="Baker B.J."/>
        </authorList>
    </citation>
    <scope>NUCLEOTIDE SEQUENCE [LARGE SCALE GENOMIC DNA]</scope>
    <source>
        <strain evidence="2">B36_G15</strain>
    </source>
</reference>
<dbReference type="NCBIfam" id="TIGR00278">
    <property type="entry name" value="membrane protein insertion efficiency factor YidD"/>
    <property type="match status" value="1"/>
</dbReference>
<comment type="subcellular location">
    <subcellularLocation>
        <location evidence="1">Cell membrane</location>
        <topology evidence="1">Peripheral membrane protein</topology>
        <orientation evidence="1">Cytoplasmic side</orientation>
    </subcellularLocation>
</comment>
<keyword evidence="1" id="KW-0472">Membrane</keyword>
<comment type="function">
    <text evidence="1">Could be involved in insertion of integral membrane proteins into the membrane.</text>
</comment>
<accession>A0A660SHC4</accession>
<dbReference type="SMART" id="SM01234">
    <property type="entry name" value="Haemolytic"/>
    <property type="match status" value="1"/>
</dbReference>
<name>A0A660SHC4_UNCW3</name>
<sequence>MTRVLILIIRGYQLLISPLFPPLCRFRPTCSEYAIEALRRHGLLYGLLLTLWRIIRCNPLSKGGYEPVP</sequence>
<evidence type="ECO:0000313" key="3">
    <source>
        <dbReference type="Proteomes" id="UP000268469"/>
    </source>
</evidence>
<dbReference type="PANTHER" id="PTHR33383:SF1">
    <property type="entry name" value="MEMBRANE PROTEIN INSERTION EFFICIENCY FACTOR-RELATED"/>
    <property type="match status" value="1"/>
</dbReference>
<protein>
    <recommendedName>
        <fullName evidence="1">Putative membrane protein insertion efficiency factor</fullName>
    </recommendedName>
</protein>
<evidence type="ECO:0000256" key="1">
    <source>
        <dbReference type="HAMAP-Rule" id="MF_00386"/>
    </source>
</evidence>
<comment type="similarity">
    <text evidence="1">Belongs to the UPF0161 family.</text>
</comment>
<proteinExistence type="inferred from homology"/>
<dbReference type="InterPro" id="IPR002696">
    <property type="entry name" value="Membr_insert_effic_factor_YidD"/>
</dbReference>
<organism evidence="2 3">
    <name type="scientific">candidate division WOR-3 bacterium</name>
    <dbReference type="NCBI Taxonomy" id="2052148"/>
    <lineage>
        <taxon>Bacteria</taxon>
        <taxon>Bacteria division WOR-3</taxon>
    </lineage>
</organism>
<evidence type="ECO:0000313" key="2">
    <source>
        <dbReference type="EMBL" id="RKX70063.1"/>
    </source>
</evidence>